<keyword evidence="5" id="KW-0378">Hydrolase</keyword>
<evidence type="ECO:0000256" key="4">
    <source>
        <dbReference type="ARBA" id="ARBA00022723"/>
    </source>
</evidence>
<dbReference type="Pfam" id="PF01551">
    <property type="entry name" value="Peptidase_M23"/>
    <property type="match status" value="1"/>
</dbReference>
<comment type="cofactor">
    <cofactor evidence="1">
        <name>Zn(2+)</name>
        <dbReference type="ChEBI" id="CHEBI:29105"/>
    </cofactor>
</comment>
<keyword evidence="12" id="KW-1185">Reference proteome</keyword>
<dbReference type="InterPro" id="IPR045834">
    <property type="entry name" value="Csd3_N2"/>
</dbReference>
<evidence type="ECO:0000259" key="10">
    <source>
        <dbReference type="Pfam" id="PF19425"/>
    </source>
</evidence>
<evidence type="ECO:0000313" key="12">
    <source>
        <dbReference type="Proteomes" id="UP000321907"/>
    </source>
</evidence>
<dbReference type="OrthoDB" id="9810477at2"/>
<feature type="transmembrane region" description="Helical" evidence="8">
    <location>
        <begin position="64"/>
        <end position="83"/>
    </location>
</feature>
<evidence type="ECO:0000256" key="5">
    <source>
        <dbReference type="ARBA" id="ARBA00022801"/>
    </source>
</evidence>
<gene>
    <name evidence="11" type="ORF">FUA23_03255</name>
</gene>
<dbReference type="AlphaFoldDB" id="A0A5C7FX12"/>
<evidence type="ECO:0000259" key="9">
    <source>
        <dbReference type="Pfam" id="PF01551"/>
    </source>
</evidence>
<evidence type="ECO:0000256" key="8">
    <source>
        <dbReference type="SAM" id="Phobius"/>
    </source>
</evidence>
<dbReference type="PANTHER" id="PTHR21666">
    <property type="entry name" value="PEPTIDASE-RELATED"/>
    <property type="match status" value="1"/>
</dbReference>
<name>A0A5C7FX12_9BACT</name>
<feature type="domain" description="Csd3-like second N-terminal" evidence="10">
    <location>
        <begin position="212"/>
        <end position="329"/>
    </location>
</feature>
<dbReference type="GO" id="GO:0030313">
    <property type="term" value="C:cell envelope"/>
    <property type="evidence" value="ECO:0007669"/>
    <property type="project" value="UniProtKB-SubCell"/>
</dbReference>
<dbReference type="InterPro" id="IPR011055">
    <property type="entry name" value="Dup_hybrid_motif"/>
</dbReference>
<evidence type="ECO:0000256" key="2">
    <source>
        <dbReference type="ARBA" id="ARBA00004196"/>
    </source>
</evidence>
<keyword evidence="8" id="KW-0472">Membrane</keyword>
<dbReference type="SUPFAM" id="SSF51261">
    <property type="entry name" value="Duplicated hybrid motif"/>
    <property type="match status" value="1"/>
</dbReference>
<organism evidence="11 12">
    <name type="scientific">Neolewinella aurantiaca</name>
    <dbReference type="NCBI Taxonomy" id="2602767"/>
    <lineage>
        <taxon>Bacteria</taxon>
        <taxon>Pseudomonadati</taxon>
        <taxon>Bacteroidota</taxon>
        <taxon>Saprospiria</taxon>
        <taxon>Saprospirales</taxon>
        <taxon>Lewinellaceae</taxon>
        <taxon>Neolewinella</taxon>
    </lineage>
</organism>
<dbReference type="PANTHER" id="PTHR21666:SF288">
    <property type="entry name" value="CELL DIVISION PROTEIN YTFB"/>
    <property type="match status" value="1"/>
</dbReference>
<keyword evidence="8" id="KW-1133">Transmembrane helix</keyword>
<comment type="subcellular location">
    <subcellularLocation>
        <location evidence="2">Cell envelope</location>
    </subcellularLocation>
</comment>
<dbReference type="Proteomes" id="UP000321907">
    <property type="component" value="Unassembled WGS sequence"/>
</dbReference>
<dbReference type="GO" id="GO:0004222">
    <property type="term" value="F:metalloendopeptidase activity"/>
    <property type="evidence" value="ECO:0007669"/>
    <property type="project" value="TreeGrafter"/>
</dbReference>
<keyword evidence="7" id="KW-0482">Metalloprotease</keyword>
<feature type="domain" description="M23ase beta-sheet core" evidence="9">
    <location>
        <begin position="342"/>
        <end position="437"/>
    </location>
</feature>
<dbReference type="Gene3D" id="2.70.70.10">
    <property type="entry name" value="Glucose Permease (Domain IIA)"/>
    <property type="match status" value="1"/>
</dbReference>
<keyword evidence="6" id="KW-0862">Zinc</keyword>
<evidence type="ECO:0000256" key="3">
    <source>
        <dbReference type="ARBA" id="ARBA00022670"/>
    </source>
</evidence>
<accession>A0A5C7FX12</accession>
<dbReference type="InterPro" id="IPR016047">
    <property type="entry name" value="M23ase_b-sheet_dom"/>
</dbReference>
<dbReference type="GO" id="GO:0046872">
    <property type="term" value="F:metal ion binding"/>
    <property type="evidence" value="ECO:0007669"/>
    <property type="project" value="UniProtKB-KW"/>
</dbReference>
<keyword evidence="3" id="KW-0645">Protease</keyword>
<dbReference type="Pfam" id="PF19425">
    <property type="entry name" value="Csd3_N2"/>
    <property type="match status" value="1"/>
</dbReference>
<evidence type="ECO:0000256" key="1">
    <source>
        <dbReference type="ARBA" id="ARBA00001947"/>
    </source>
</evidence>
<dbReference type="Gene3D" id="3.10.450.350">
    <property type="match status" value="1"/>
</dbReference>
<dbReference type="CDD" id="cd12797">
    <property type="entry name" value="M23_peptidase"/>
    <property type="match status" value="1"/>
</dbReference>
<reference evidence="11 12" key="1">
    <citation type="submission" date="2019-08" db="EMBL/GenBank/DDBJ databases">
        <title>Lewinella sp. strain SSH13 Genome sequencing and assembly.</title>
        <authorList>
            <person name="Kim I."/>
        </authorList>
    </citation>
    <scope>NUCLEOTIDE SEQUENCE [LARGE SCALE GENOMIC DNA]</scope>
    <source>
        <strain evidence="11 12">SSH13</strain>
    </source>
</reference>
<dbReference type="GO" id="GO:0006508">
    <property type="term" value="P:proteolysis"/>
    <property type="evidence" value="ECO:0007669"/>
    <property type="project" value="UniProtKB-KW"/>
</dbReference>
<comment type="caution">
    <text evidence="11">The sequence shown here is derived from an EMBL/GenBank/DDBJ whole genome shotgun (WGS) entry which is preliminary data.</text>
</comment>
<dbReference type="EMBL" id="VOXD01000003">
    <property type="protein sequence ID" value="TXF91254.1"/>
    <property type="molecule type" value="Genomic_DNA"/>
</dbReference>
<sequence>MASPAPSLKTSISETLATIAIFAPELHKVRKKSYWFSGFSGATRIKTKNVNLPHRKRKLRLPRVALVSALCLFVCAAIVYSLVGLAPPPPHPELTTNAFPIVTPTLRFGLATDTVSLRTDTILEGQTLSDILLQQGLDNQQTFDAANAFNELLDVRDLRAGRVYTIIDDEDTEGPDFLAYQPSIYEYVRLDLKGGDLSERTRLPVKTEIALAAGKIESNLWNAMTGAGLSHALTDRMEDALQWSVDFYHVQPNDAFQLIYEKKFVEGEDAAPGMVKAARYSTGGDDIYAFWYCSPDSTYQGYFGLNGEPMKSTFLKSPVRFSRMSSAFNLRRFHPVQKRIKPHLGTDYAAARGTPILATADGVIVERGRRGGNGNFVKVRHSKQYTTQYLHMQKFEEGQSVGTRVRQGETIGYVGSTGLATGPHVCYRFWKDGRQIDHTKLRFPPAKNMPDSLLPEFEALRDTYLFELNKVGQPLRDTKEQIAEGKKLQAEMAAK</sequence>
<proteinExistence type="predicted"/>
<evidence type="ECO:0000256" key="6">
    <source>
        <dbReference type="ARBA" id="ARBA00022833"/>
    </source>
</evidence>
<keyword evidence="8" id="KW-0812">Transmembrane</keyword>
<evidence type="ECO:0000256" key="7">
    <source>
        <dbReference type="ARBA" id="ARBA00023049"/>
    </source>
</evidence>
<protein>
    <submittedName>
        <fullName evidence="11">Peptidoglycan DD-metalloendopeptidase family protein</fullName>
    </submittedName>
</protein>
<evidence type="ECO:0000313" key="11">
    <source>
        <dbReference type="EMBL" id="TXF91254.1"/>
    </source>
</evidence>
<dbReference type="InterPro" id="IPR050570">
    <property type="entry name" value="Cell_wall_metabolism_enzyme"/>
</dbReference>
<keyword evidence="4" id="KW-0479">Metal-binding</keyword>